<reference evidence="1" key="1">
    <citation type="journal article" date="2021" name="Proc. Natl. Acad. Sci. U.S.A.">
        <title>A Catalog of Tens of Thousands of Viruses from Human Metagenomes Reveals Hidden Associations with Chronic Diseases.</title>
        <authorList>
            <person name="Tisza M.J."/>
            <person name="Buck C.B."/>
        </authorList>
    </citation>
    <scope>NUCLEOTIDE SEQUENCE</scope>
    <source>
        <strain evidence="1">Ct4xW4</strain>
    </source>
</reference>
<evidence type="ECO:0000313" key="1">
    <source>
        <dbReference type="EMBL" id="DAE24431.1"/>
    </source>
</evidence>
<name>A0A8S5QYT9_9CAUD</name>
<accession>A0A8S5QYT9</accession>
<organism evidence="1">
    <name type="scientific">Myoviridae sp. ct4xW4</name>
    <dbReference type="NCBI Taxonomy" id="2826611"/>
    <lineage>
        <taxon>Viruses</taxon>
        <taxon>Duplodnaviria</taxon>
        <taxon>Heunggongvirae</taxon>
        <taxon>Uroviricota</taxon>
        <taxon>Caudoviricetes</taxon>
    </lineage>
</organism>
<dbReference type="EMBL" id="BK015774">
    <property type="protein sequence ID" value="DAE24431.1"/>
    <property type="molecule type" value="Genomic_DNA"/>
</dbReference>
<protein>
    <submittedName>
        <fullName evidence="1">Uncharacterized protein</fullName>
    </submittedName>
</protein>
<proteinExistence type="predicted"/>
<sequence>MDVSKIAEGIWNTIKGMPNSFYYGVRRTYISTGSLGYDRKLRNEKENERFYKVIRALAKNEEPIRRLITIVITEFYNKLDSQGKEVVLNQIGYDAGRLAGRVGAQILTSQVISAAIIKYARGSYAWKALYRFGASFTVSAGMWQGLIEEAALASRRMKHHYPYIYWKVQREGLDMIYFVVEEQLKPYLEFITNHPEVCKRINNEICKLAR</sequence>